<protein>
    <submittedName>
        <fullName evidence="1">Uncharacterized protein</fullName>
    </submittedName>
</protein>
<evidence type="ECO:0000313" key="1">
    <source>
        <dbReference type="EMBL" id="QLG02072.1"/>
    </source>
</evidence>
<organism evidence="1">
    <name type="scientific">Klebsiella pneumoniae</name>
    <dbReference type="NCBI Taxonomy" id="573"/>
    <lineage>
        <taxon>Bacteria</taxon>
        <taxon>Pseudomonadati</taxon>
        <taxon>Pseudomonadota</taxon>
        <taxon>Gammaproteobacteria</taxon>
        <taxon>Enterobacterales</taxon>
        <taxon>Enterobacteriaceae</taxon>
        <taxon>Klebsiella/Raoultella group</taxon>
        <taxon>Klebsiella</taxon>
        <taxon>Klebsiella pneumoniae complex</taxon>
    </lineage>
</organism>
<accession>A0A7D5G1L3</accession>
<dbReference type="AlphaFoldDB" id="A0A7D5G1L3"/>
<sequence>MSRQKEPLLAGDIHHLHPHTALSTMTLSPPLFLMAGDNYLAVLTVT</sequence>
<reference evidence="1" key="1">
    <citation type="submission" date="2019-12" db="EMBL/GenBank/DDBJ databases">
        <authorList>
            <person name="Zhou D."/>
        </authorList>
    </citation>
    <scope>NUCLEOTIDE SEQUENCE</scope>
    <source>
        <strain evidence="1">A1706</strain>
        <plasmid evidence="1">pA1706-FIIK</plasmid>
    </source>
</reference>
<keyword evidence="1" id="KW-0614">Plasmid</keyword>
<geneLocation type="plasmid" evidence="1">
    <name>pA1706-FIIK</name>
</geneLocation>
<proteinExistence type="predicted"/>
<dbReference type="EMBL" id="MN821373">
    <property type="protein sequence ID" value="QLG02072.1"/>
    <property type="molecule type" value="Genomic_DNA"/>
</dbReference>
<name>A0A7D5G1L3_KLEPN</name>